<dbReference type="SUPFAM" id="SSF53850">
    <property type="entry name" value="Periplasmic binding protein-like II"/>
    <property type="match status" value="1"/>
</dbReference>
<dbReference type="EMBL" id="JAGSOH010000175">
    <property type="protein sequence ID" value="MBR7831012.1"/>
    <property type="molecule type" value="Genomic_DNA"/>
</dbReference>
<evidence type="ECO:0000313" key="1">
    <source>
        <dbReference type="EMBL" id="MBR7831012.1"/>
    </source>
</evidence>
<accession>A0A941IME7</accession>
<dbReference type="InterPro" id="IPR006059">
    <property type="entry name" value="SBP"/>
</dbReference>
<keyword evidence="2" id="KW-1185">Reference proteome</keyword>
<dbReference type="Proteomes" id="UP000676325">
    <property type="component" value="Unassembled WGS sequence"/>
</dbReference>
<dbReference type="Pfam" id="PF13416">
    <property type="entry name" value="SBP_bac_8"/>
    <property type="match status" value="1"/>
</dbReference>
<dbReference type="AlphaFoldDB" id="A0A941IME7"/>
<dbReference type="Gene3D" id="3.40.190.10">
    <property type="entry name" value="Periplasmic binding protein-like II"/>
    <property type="match status" value="1"/>
</dbReference>
<reference evidence="1" key="1">
    <citation type="submission" date="2021-04" db="EMBL/GenBank/DDBJ databases">
        <title>Genome based classification of Actinospica acidithermotolerans sp. nov., an actinobacterium isolated from an Indonesian hot spring.</title>
        <authorList>
            <person name="Kusuma A.B."/>
            <person name="Putra K.E."/>
            <person name="Nafisah S."/>
            <person name="Loh J."/>
            <person name="Nouioui I."/>
            <person name="Goodfellow M."/>
        </authorList>
    </citation>
    <scope>NUCLEOTIDE SEQUENCE</scope>
    <source>
        <strain evidence="1">MGRD01-02</strain>
    </source>
</reference>
<dbReference type="InterPro" id="IPR050490">
    <property type="entry name" value="Bact_solute-bd_prot1"/>
</dbReference>
<dbReference type="RefSeq" id="WP_212522131.1">
    <property type="nucleotide sequence ID" value="NZ_JAGSOH010000175.1"/>
</dbReference>
<name>A0A941IME7_9ACTN</name>
<comment type="caution">
    <text evidence="1">The sequence shown here is derived from an EMBL/GenBank/DDBJ whole genome shotgun (WGS) entry which is preliminary data.</text>
</comment>
<evidence type="ECO:0000313" key="2">
    <source>
        <dbReference type="Proteomes" id="UP000676325"/>
    </source>
</evidence>
<sequence length="452" mass="46886">MSPVSPARSASGGATRRTVLTASVTASVALAATACASDSSSGSGSRSSGGGSFTYWSMWKESEPQAKVIKAAIAAFTKDTGVQVTVQWKGRQVVKQLGPTLNTAHVPADLVDSSDRFAYSGLQAVGQALDLTPVLSAAVPGESGKVSDVIPKHYLDLATTSGVLWQMPYEILTTQIWYNGRSLPSVAANPPGTWAEFTALIASRKSARGGSGPLALDGDIADYSAYWTYFAVLRELGAGAFAAAAADKTGASFESPGFLTAFGRIEALVAGGDFVPGYDGSKWPAVQDGWAGGKSDFLLLGTFAPSETQSFASSGFTYRSFPFPAVAAGGDESQDISLIGFSIPKKARNAAAAQRFIAYFLAKARLEGISAQAGNLTPRADIAAPAQLADAQKALSSGKVVKALDGVKETAADWYTKVFCPLNTTFLDGGQTAAQFAAKLKSGTAQYWSNAE</sequence>
<gene>
    <name evidence="1" type="ORF">KDK95_32205</name>
</gene>
<proteinExistence type="predicted"/>
<organism evidence="1 2">
    <name type="scientific">Actinospica acidithermotolerans</name>
    <dbReference type="NCBI Taxonomy" id="2828514"/>
    <lineage>
        <taxon>Bacteria</taxon>
        <taxon>Bacillati</taxon>
        <taxon>Actinomycetota</taxon>
        <taxon>Actinomycetes</taxon>
        <taxon>Catenulisporales</taxon>
        <taxon>Actinospicaceae</taxon>
        <taxon>Actinospica</taxon>
    </lineage>
</organism>
<dbReference type="PANTHER" id="PTHR43649">
    <property type="entry name" value="ARABINOSE-BINDING PROTEIN-RELATED"/>
    <property type="match status" value="1"/>
</dbReference>
<protein>
    <submittedName>
        <fullName evidence="1">Extracellular solute-binding protein</fullName>
    </submittedName>
</protein>